<dbReference type="SUPFAM" id="SSF48498">
    <property type="entry name" value="Tetracyclin repressor-like, C-terminal domain"/>
    <property type="match status" value="1"/>
</dbReference>
<dbReference type="Gene3D" id="1.10.10.60">
    <property type="entry name" value="Homeodomain-like"/>
    <property type="match status" value="1"/>
</dbReference>
<dbReference type="Gene3D" id="1.10.357.10">
    <property type="entry name" value="Tetracycline Repressor, domain 2"/>
    <property type="match status" value="1"/>
</dbReference>
<dbReference type="AlphaFoldDB" id="A0A6M7TD27"/>
<keyword evidence="1" id="KW-0175">Coiled coil</keyword>
<keyword evidence="2" id="KW-0238">DNA-binding</keyword>
<dbReference type="GO" id="GO:0003700">
    <property type="term" value="F:DNA-binding transcription factor activity"/>
    <property type="evidence" value="ECO:0007669"/>
    <property type="project" value="TreeGrafter"/>
</dbReference>
<proteinExistence type="predicted"/>
<dbReference type="InterPro" id="IPR001647">
    <property type="entry name" value="HTH_TetR"/>
</dbReference>
<dbReference type="Pfam" id="PF00440">
    <property type="entry name" value="TetR_N"/>
    <property type="match status" value="1"/>
</dbReference>
<name>A0A6M7TD27_9HYPH</name>
<dbReference type="PRINTS" id="PR00455">
    <property type="entry name" value="HTHTETR"/>
</dbReference>
<dbReference type="GO" id="GO:0000976">
    <property type="term" value="F:transcription cis-regulatory region binding"/>
    <property type="evidence" value="ECO:0007669"/>
    <property type="project" value="TreeGrafter"/>
</dbReference>
<dbReference type="EMBL" id="QZXA01000005">
    <property type="protein sequence ID" value="RJT33745.1"/>
    <property type="molecule type" value="Genomic_DNA"/>
</dbReference>
<evidence type="ECO:0000313" key="4">
    <source>
        <dbReference type="Proteomes" id="UP000275530"/>
    </source>
</evidence>
<dbReference type="PANTHER" id="PTHR30055:SF183">
    <property type="entry name" value="NUCLEOID OCCLUSION FACTOR SLMA"/>
    <property type="match status" value="1"/>
</dbReference>
<evidence type="ECO:0000313" key="3">
    <source>
        <dbReference type="EMBL" id="RJT33745.1"/>
    </source>
</evidence>
<organism evidence="3 4">
    <name type="scientific">Mesorhizobium jarvisii</name>
    <dbReference type="NCBI Taxonomy" id="1777867"/>
    <lineage>
        <taxon>Bacteria</taxon>
        <taxon>Pseudomonadati</taxon>
        <taxon>Pseudomonadota</taxon>
        <taxon>Alphaproteobacteria</taxon>
        <taxon>Hyphomicrobiales</taxon>
        <taxon>Phyllobacteriaceae</taxon>
        <taxon>Mesorhizobium</taxon>
    </lineage>
</organism>
<dbReference type="InterPro" id="IPR050109">
    <property type="entry name" value="HTH-type_TetR-like_transc_reg"/>
</dbReference>
<dbReference type="RefSeq" id="WP_081295864.1">
    <property type="nucleotide sequence ID" value="NZ_CP033507.1"/>
</dbReference>
<dbReference type="InterPro" id="IPR036271">
    <property type="entry name" value="Tet_transcr_reg_TetR-rel_C_sf"/>
</dbReference>
<accession>A0A6M7TD27</accession>
<dbReference type="SUPFAM" id="SSF46689">
    <property type="entry name" value="Homeodomain-like"/>
    <property type="match status" value="1"/>
</dbReference>
<protein>
    <submittedName>
        <fullName evidence="3">TetR/AcrR family transcriptional regulator</fullName>
    </submittedName>
</protein>
<dbReference type="PROSITE" id="PS01081">
    <property type="entry name" value="HTH_TETR_1"/>
    <property type="match status" value="1"/>
</dbReference>
<dbReference type="Proteomes" id="UP000275530">
    <property type="component" value="Unassembled WGS sequence"/>
</dbReference>
<dbReference type="InterPro" id="IPR023772">
    <property type="entry name" value="DNA-bd_HTH_TetR-type_CS"/>
</dbReference>
<sequence length="219" mass="23874">MKIDKPVLRKDPNGEPNPMPVIARKALKPRTKPAEVRRDDILRAATSLFVAKGVGTTTIDEIATRAEVAKGTFYLYFTSKEDVVAALRERFVAGFRARILSAMEACPTDDWTGRLKSFVSAGIEAYLDDHRLHDVVFHDHRPDQRQMKGDNPLLGDLSALLAAGTKAGAWSVDDQDLAAIVLFNGLHGAVDHAIEGGVRDGSELAANLSALFLSMVRPK</sequence>
<dbReference type="PROSITE" id="PS50977">
    <property type="entry name" value="HTH_TETR_2"/>
    <property type="match status" value="1"/>
</dbReference>
<keyword evidence="4" id="KW-1185">Reference proteome</keyword>
<gene>
    <name evidence="3" type="ORF">D3242_14460</name>
</gene>
<dbReference type="InterPro" id="IPR009057">
    <property type="entry name" value="Homeodomain-like_sf"/>
</dbReference>
<evidence type="ECO:0000256" key="1">
    <source>
        <dbReference type="ARBA" id="ARBA00023054"/>
    </source>
</evidence>
<reference evidence="3 4" key="1">
    <citation type="submission" date="2018-09" db="EMBL/GenBank/DDBJ databases">
        <title>Mesorhizobium carmichaelinearum sp. nov. isolated from Carmichaelinea spp. root nodules in New Zealand.</title>
        <authorList>
            <person name="De Meyer S.E."/>
        </authorList>
    </citation>
    <scope>NUCLEOTIDE SEQUENCE [LARGE SCALE GENOMIC DNA]</scope>
    <source>
        <strain evidence="3 4">LMG 28313</strain>
    </source>
</reference>
<dbReference type="PANTHER" id="PTHR30055">
    <property type="entry name" value="HTH-TYPE TRANSCRIPTIONAL REGULATOR RUTR"/>
    <property type="match status" value="1"/>
</dbReference>
<comment type="caution">
    <text evidence="3">The sequence shown here is derived from an EMBL/GenBank/DDBJ whole genome shotgun (WGS) entry which is preliminary data.</text>
</comment>
<evidence type="ECO:0000256" key="2">
    <source>
        <dbReference type="ARBA" id="ARBA00023125"/>
    </source>
</evidence>